<accession>A0A176W3U2</accession>
<evidence type="ECO:0000313" key="1">
    <source>
        <dbReference type="EMBL" id="OAE27135.1"/>
    </source>
</evidence>
<dbReference type="EMBL" id="LVLJ01001967">
    <property type="protein sequence ID" value="OAE27135.1"/>
    <property type="molecule type" value="Genomic_DNA"/>
</dbReference>
<organism evidence="1 2">
    <name type="scientific">Marchantia polymorpha subsp. ruderalis</name>
    <dbReference type="NCBI Taxonomy" id="1480154"/>
    <lineage>
        <taxon>Eukaryota</taxon>
        <taxon>Viridiplantae</taxon>
        <taxon>Streptophyta</taxon>
        <taxon>Embryophyta</taxon>
        <taxon>Marchantiophyta</taxon>
        <taxon>Marchantiopsida</taxon>
        <taxon>Marchantiidae</taxon>
        <taxon>Marchantiales</taxon>
        <taxon>Marchantiaceae</taxon>
        <taxon>Marchantia</taxon>
    </lineage>
</organism>
<reference evidence="1" key="1">
    <citation type="submission" date="2016-03" db="EMBL/GenBank/DDBJ databases">
        <title>Mechanisms controlling the formation of the plant cell surface in tip-growing cells are functionally conserved among land plants.</title>
        <authorList>
            <person name="Honkanen S."/>
            <person name="Jones V.A."/>
            <person name="Morieri G."/>
            <person name="Champion C."/>
            <person name="Hetherington A.J."/>
            <person name="Kelly S."/>
            <person name="Saint-Marcoux D."/>
            <person name="Proust H."/>
            <person name="Prescott H."/>
            <person name="Dolan L."/>
        </authorList>
    </citation>
    <scope>NUCLEOTIDE SEQUENCE [LARGE SCALE GENOMIC DNA]</scope>
    <source>
        <tissue evidence="1">Whole gametophyte</tissue>
    </source>
</reference>
<keyword evidence="2" id="KW-1185">Reference proteome</keyword>
<sequence length="187" mass="20883">MAAWIRAAALAVAGGLKGQGSHWRQLPFFGFLAATALFISWRVSRQSREDDPERPPRLDDDTVAAVNTRVYLVYDEEKKLERGGTSQSSQIPARPELEKFTDTDDLLSYSPEVEIANSQFQPSPIPSEREMVKVTDTDDLGSNSSEVDTLNGPFLVVLDVCLAQGSQEMRYLRKQGFGVQNLPEFMR</sequence>
<evidence type="ECO:0000313" key="2">
    <source>
        <dbReference type="Proteomes" id="UP000077202"/>
    </source>
</evidence>
<gene>
    <name evidence="1" type="ORF">AXG93_4666s1050</name>
</gene>
<name>A0A176W3U2_MARPO</name>
<protein>
    <submittedName>
        <fullName evidence="1">Uncharacterized protein</fullName>
    </submittedName>
</protein>
<dbReference type="Proteomes" id="UP000077202">
    <property type="component" value="Unassembled WGS sequence"/>
</dbReference>
<proteinExistence type="predicted"/>
<comment type="caution">
    <text evidence="1">The sequence shown here is derived from an EMBL/GenBank/DDBJ whole genome shotgun (WGS) entry which is preliminary data.</text>
</comment>
<dbReference type="AlphaFoldDB" id="A0A176W3U2"/>